<dbReference type="GO" id="GO:0009401">
    <property type="term" value="P:phosphoenolpyruvate-dependent sugar phosphotransferase system"/>
    <property type="evidence" value="ECO:0007669"/>
    <property type="project" value="UniProtKB-KW"/>
</dbReference>
<dbReference type="InterPro" id="IPR036542">
    <property type="entry name" value="PTS_IIA_lac/cel_sf"/>
</dbReference>
<dbReference type="PROSITE" id="PS51095">
    <property type="entry name" value="PTS_EIIA_TYPE_3"/>
    <property type="match status" value="1"/>
</dbReference>
<gene>
    <name evidence="8" type="primary">lacF</name>
    <name evidence="8" type="ORF">NCTC13163_02631</name>
</gene>
<dbReference type="PANTHER" id="PTHR34382">
    <property type="entry name" value="PTS SYSTEM N,N'-DIACETYLCHITOBIOSE-SPECIFIC EIIA COMPONENT"/>
    <property type="match status" value="1"/>
</dbReference>
<keyword evidence="1" id="KW-0813">Transport</keyword>
<evidence type="ECO:0000256" key="7">
    <source>
        <dbReference type="PROSITE-ProRule" id="PRU00418"/>
    </source>
</evidence>
<evidence type="ECO:0000256" key="3">
    <source>
        <dbReference type="ARBA" id="ARBA00022679"/>
    </source>
</evidence>
<accession>A0A377FXC0</accession>
<keyword evidence="6" id="KW-0479">Metal-binding</keyword>
<dbReference type="Gene3D" id="1.20.58.80">
    <property type="entry name" value="Phosphotransferase system, lactose/cellobiose-type IIA subunit"/>
    <property type="match status" value="1"/>
</dbReference>
<sequence length="115" mass="12560">MVSETIEITPEDIFGLIALSGDAKASYHHAMLLMQEGKAEEAAEAVKAGDATLKEAHAIQTKFVTLEAQGKTATVGVLMVHAQDHLMNTILVKEMLGYMMNMQNEINQLKGMDQK</sequence>
<dbReference type="GO" id="GO:0016740">
    <property type="term" value="F:transferase activity"/>
    <property type="evidence" value="ECO:0007669"/>
    <property type="project" value="UniProtKB-KW"/>
</dbReference>
<evidence type="ECO:0000313" key="9">
    <source>
        <dbReference type="Proteomes" id="UP000254060"/>
    </source>
</evidence>
<dbReference type="GO" id="GO:0046872">
    <property type="term" value="F:metal ion binding"/>
    <property type="evidence" value="ECO:0007669"/>
    <property type="project" value="UniProtKB-KW"/>
</dbReference>
<feature type="binding site" evidence="6">
    <location>
        <position position="84"/>
    </location>
    <ligand>
        <name>Mg(2+)</name>
        <dbReference type="ChEBI" id="CHEBI:18420"/>
        <note>ligand shared between all trimeric partners</note>
    </ligand>
</feature>
<dbReference type="Pfam" id="PF02255">
    <property type="entry name" value="PTS_IIA"/>
    <property type="match status" value="1"/>
</dbReference>
<evidence type="ECO:0000256" key="6">
    <source>
        <dbReference type="PIRSR" id="PIRSR000699-2"/>
    </source>
</evidence>
<evidence type="ECO:0000313" key="8">
    <source>
        <dbReference type="EMBL" id="STO09214.1"/>
    </source>
</evidence>
<feature type="active site" description="Tele-phosphohistidine intermediate" evidence="5">
    <location>
        <position position="81"/>
    </location>
</feature>
<reference evidence="8 9" key="1">
    <citation type="submission" date="2018-06" db="EMBL/GenBank/DDBJ databases">
        <authorList>
            <consortium name="Pathogen Informatics"/>
            <person name="Doyle S."/>
        </authorList>
    </citation>
    <scope>NUCLEOTIDE SEQUENCE [LARGE SCALE GENOMIC DNA]</scope>
    <source>
        <strain evidence="8 9">NCTC13163</strain>
    </source>
</reference>
<comment type="cofactor">
    <cofactor evidence="6">
        <name>Mg(2+)</name>
        <dbReference type="ChEBI" id="CHEBI:18420"/>
    </cofactor>
    <text evidence="6">Binds 1 Mg(2+) ion per trimer.</text>
</comment>
<evidence type="ECO:0000256" key="4">
    <source>
        <dbReference type="ARBA" id="ARBA00022683"/>
    </source>
</evidence>
<keyword evidence="3 8" id="KW-0808">Transferase</keyword>
<evidence type="ECO:0000256" key="5">
    <source>
        <dbReference type="PIRSR" id="PIRSR000699-1"/>
    </source>
</evidence>
<dbReference type="InterPro" id="IPR003188">
    <property type="entry name" value="PTS_IIA_lac/cel"/>
</dbReference>
<dbReference type="PANTHER" id="PTHR34382:SF7">
    <property type="entry name" value="PTS SYSTEM N,N'-DIACETYLCHITOBIOSE-SPECIFIC EIIA COMPONENT"/>
    <property type="match status" value="1"/>
</dbReference>
<dbReference type="EMBL" id="UGGP01000001">
    <property type="protein sequence ID" value="STO09214.1"/>
    <property type="molecule type" value="Genomic_DNA"/>
</dbReference>
<dbReference type="SUPFAM" id="SSF46973">
    <property type="entry name" value="Enzyme IIa from lactose specific PTS, IIa-lac"/>
    <property type="match status" value="1"/>
</dbReference>
<keyword evidence="6" id="KW-0460">Magnesium</keyword>
<dbReference type="AlphaFoldDB" id="A0A377FXC0"/>
<dbReference type="OrthoDB" id="350602at2"/>
<keyword evidence="2" id="KW-0762">Sugar transport</keyword>
<keyword evidence="4" id="KW-0598">Phosphotransferase system</keyword>
<evidence type="ECO:0000256" key="1">
    <source>
        <dbReference type="ARBA" id="ARBA00022448"/>
    </source>
</evidence>
<protein>
    <submittedName>
        <fullName evidence="8">Lactose-specific phosphotransferase enzyme IIA component</fullName>
        <ecNumber evidence="8">2.7.1.-</ecNumber>
    </submittedName>
</protein>
<name>A0A377FXC0_9BACL</name>
<dbReference type="STRING" id="1397694.GCA_000702585_00056"/>
<feature type="modified residue" description="Phosphohistidine; by HPr" evidence="7">
    <location>
        <position position="81"/>
    </location>
</feature>
<dbReference type="EC" id="2.7.1.-" evidence="8"/>
<dbReference type="Proteomes" id="UP000254060">
    <property type="component" value="Unassembled WGS sequence"/>
</dbReference>
<evidence type="ECO:0000256" key="2">
    <source>
        <dbReference type="ARBA" id="ARBA00022597"/>
    </source>
</evidence>
<dbReference type="RefSeq" id="WP_021065301.1">
    <property type="nucleotide sequence ID" value="NZ_UGGP01000001.1"/>
</dbReference>
<dbReference type="PIRSF" id="PIRSF000699">
    <property type="entry name" value="PTS_IILac_III"/>
    <property type="match status" value="1"/>
</dbReference>
<organism evidence="8 9">
    <name type="scientific">Exiguobacterium aurantiacum</name>
    <dbReference type="NCBI Taxonomy" id="33987"/>
    <lineage>
        <taxon>Bacteria</taxon>
        <taxon>Bacillati</taxon>
        <taxon>Bacillota</taxon>
        <taxon>Bacilli</taxon>
        <taxon>Bacillales</taxon>
        <taxon>Bacillales Family XII. Incertae Sedis</taxon>
        <taxon>Exiguobacterium</taxon>
    </lineage>
</organism>
<proteinExistence type="predicted"/>